<organism evidence="2 3">
    <name type="scientific">Paenibacillus rigui</name>
    <dbReference type="NCBI Taxonomy" id="554312"/>
    <lineage>
        <taxon>Bacteria</taxon>
        <taxon>Bacillati</taxon>
        <taxon>Bacillota</taxon>
        <taxon>Bacilli</taxon>
        <taxon>Bacillales</taxon>
        <taxon>Paenibacillaceae</taxon>
        <taxon>Paenibacillus</taxon>
    </lineage>
</organism>
<reference evidence="2 3" key="1">
    <citation type="submission" date="2017-07" db="EMBL/GenBank/DDBJ databases">
        <title>Genome sequencing and assembly of Paenibacillus rigui.</title>
        <authorList>
            <person name="Mayilraj S."/>
        </authorList>
    </citation>
    <scope>NUCLEOTIDE SEQUENCE [LARGE SCALE GENOMIC DNA]</scope>
    <source>
        <strain evidence="2 3">JCM 16352</strain>
    </source>
</reference>
<dbReference type="Proteomes" id="UP000215509">
    <property type="component" value="Unassembled WGS sequence"/>
</dbReference>
<dbReference type="EMBL" id="NMQW01000014">
    <property type="protein sequence ID" value="OXM86514.1"/>
    <property type="molecule type" value="Genomic_DNA"/>
</dbReference>
<protein>
    <submittedName>
        <fullName evidence="2">Uncharacterized protein</fullName>
    </submittedName>
</protein>
<proteinExistence type="predicted"/>
<feature type="compositionally biased region" description="Basic residues" evidence="1">
    <location>
        <begin position="39"/>
        <end position="48"/>
    </location>
</feature>
<feature type="compositionally biased region" description="Basic and acidic residues" evidence="1">
    <location>
        <begin position="1"/>
        <end position="11"/>
    </location>
</feature>
<dbReference type="RefSeq" id="WP_094014730.1">
    <property type="nucleotide sequence ID" value="NZ_NMQW01000014.1"/>
</dbReference>
<evidence type="ECO:0000313" key="2">
    <source>
        <dbReference type="EMBL" id="OXM86514.1"/>
    </source>
</evidence>
<evidence type="ECO:0000313" key="3">
    <source>
        <dbReference type="Proteomes" id="UP000215509"/>
    </source>
</evidence>
<feature type="compositionally biased region" description="Polar residues" evidence="1">
    <location>
        <begin position="12"/>
        <end position="25"/>
    </location>
</feature>
<gene>
    <name evidence="2" type="ORF">CF651_10100</name>
</gene>
<name>A0A229USZ6_9BACL</name>
<keyword evidence="3" id="KW-1185">Reference proteome</keyword>
<sequence length="87" mass="9252">MPKRVVDEQKQRTGVSPATAGQDSVGQIDGPGSEDAAGKKKPHITRKGKGTEPPAPLPAELESNPKLRGASPAWMKLYAAIHKEAKR</sequence>
<feature type="region of interest" description="Disordered" evidence="1">
    <location>
        <begin position="1"/>
        <end position="70"/>
    </location>
</feature>
<evidence type="ECO:0000256" key="1">
    <source>
        <dbReference type="SAM" id="MobiDB-lite"/>
    </source>
</evidence>
<accession>A0A229USZ6</accession>
<comment type="caution">
    <text evidence="2">The sequence shown here is derived from an EMBL/GenBank/DDBJ whole genome shotgun (WGS) entry which is preliminary data.</text>
</comment>
<dbReference type="AlphaFoldDB" id="A0A229USZ6"/>